<organism evidence="2 3">
    <name type="scientific">Saguinus oedipus</name>
    <name type="common">Cotton-top tamarin</name>
    <name type="synonym">Oedipomidas oedipus</name>
    <dbReference type="NCBI Taxonomy" id="9490"/>
    <lineage>
        <taxon>Eukaryota</taxon>
        <taxon>Metazoa</taxon>
        <taxon>Chordata</taxon>
        <taxon>Craniata</taxon>
        <taxon>Vertebrata</taxon>
        <taxon>Euteleostomi</taxon>
        <taxon>Mammalia</taxon>
        <taxon>Eutheria</taxon>
        <taxon>Euarchontoglires</taxon>
        <taxon>Primates</taxon>
        <taxon>Haplorrhini</taxon>
        <taxon>Platyrrhini</taxon>
        <taxon>Cebidae</taxon>
        <taxon>Callitrichinae</taxon>
        <taxon>Saguinus</taxon>
    </lineage>
</organism>
<sequence>MVGDAGKGHRGARVQARPSGPEGTPDPSGGNCGQRKSYGGSQKECRERWGTKRRFWAYPRNRLPGHGPSVPGCRH</sequence>
<evidence type="ECO:0000313" key="3">
    <source>
        <dbReference type="Proteomes" id="UP001266305"/>
    </source>
</evidence>
<protein>
    <submittedName>
        <fullName evidence="2">Uncharacterized protein</fullName>
    </submittedName>
</protein>
<name>A0ABQ9TR35_SAGOE</name>
<evidence type="ECO:0000313" key="2">
    <source>
        <dbReference type="EMBL" id="KAK2087242.1"/>
    </source>
</evidence>
<proteinExistence type="predicted"/>
<accession>A0ABQ9TR35</accession>
<evidence type="ECO:0000256" key="1">
    <source>
        <dbReference type="SAM" id="MobiDB-lite"/>
    </source>
</evidence>
<gene>
    <name evidence="2" type="ORF">P7K49_033149</name>
</gene>
<keyword evidence="3" id="KW-1185">Reference proteome</keyword>
<comment type="caution">
    <text evidence="2">The sequence shown here is derived from an EMBL/GenBank/DDBJ whole genome shotgun (WGS) entry which is preliminary data.</text>
</comment>
<feature type="region of interest" description="Disordered" evidence="1">
    <location>
        <begin position="1"/>
        <end position="75"/>
    </location>
</feature>
<dbReference type="Proteomes" id="UP001266305">
    <property type="component" value="Unassembled WGS sequence"/>
</dbReference>
<dbReference type="EMBL" id="JASSZA010000019">
    <property type="protein sequence ID" value="KAK2087242.1"/>
    <property type="molecule type" value="Genomic_DNA"/>
</dbReference>
<reference evidence="2 3" key="1">
    <citation type="submission" date="2023-05" db="EMBL/GenBank/DDBJ databases">
        <title>B98-5 Cell Line De Novo Hybrid Assembly: An Optical Mapping Approach.</title>
        <authorList>
            <person name="Kananen K."/>
            <person name="Auerbach J.A."/>
            <person name="Kautto E."/>
            <person name="Blachly J.S."/>
        </authorList>
    </citation>
    <scope>NUCLEOTIDE SEQUENCE [LARGE SCALE GENOMIC DNA]</scope>
    <source>
        <strain evidence="2">B95-8</strain>
        <tissue evidence="2">Cell line</tissue>
    </source>
</reference>